<comment type="caution">
    <text evidence="15">The sequence shown here is derived from an EMBL/GenBank/DDBJ whole genome shotgun (WGS) entry which is preliminary data.</text>
</comment>
<feature type="compositionally biased region" description="Low complexity" evidence="12">
    <location>
        <begin position="1038"/>
        <end position="1051"/>
    </location>
</feature>
<dbReference type="InterPro" id="IPR028325">
    <property type="entry name" value="VG_K_chnl"/>
</dbReference>
<evidence type="ECO:0000256" key="13">
    <source>
        <dbReference type="SAM" id="Phobius"/>
    </source>
</evidence>
<dbReference type="FunFam" id="1.10.287.70:FF:000097">
    <property type="entry name" value="Potassium voltage-gated channel subfamily G member 3"/>
    <property type="match status" value="1"/>
</dbReference>
<dbReference type="PRINTS" id="PR00169">
    <property type="entry name" value="KCHANNEL"/>
</dbReference>
<feature type="compositionally biased region" description="Polar residues" evidence="12">
    <location>
        <begin position="603"/>
        <end position="621"/>
    </location>
</feature>
<evidence type="ECO:0000256" key="6">
    <source>
        <dbReference type="ARBA" id="ARBA00022882"/>
    </source>
</evidence>
<evidence type="ECO:0000256" key="9">
    <source>
        <dbReference type="ARBA" id="ARBA00023065"/>
    </source>
</evidence>
<dbReference type="GO" id="GO:0005249">
    <property type="term" value="F:voltage-gated potassium channel activity"/>
    <property type="evidence" value="ECO:0007669"/>
    <property type="project" value="InterPro"/>
</dbReference>
<evidence type="ECO:0000256" key="1">
    <source>
        <dbReference type="ARBA" id="ARBA00004141"/>
    </source>
</evidence>
<evidence type="ECO:0000256" key="11">
    <source>
        <dbReference type="ARBA" id="ARBA00023303"/>
    </source>
</evidence>
<keyword evidence="3" id="KW-0633">Potassium transport</keyword>
<feature type="region of interest" description="Disordered" evidence="12">
    <location>
        <begin position="866"/>
        <end position="922"/>
    </location>
</feature>
<evidence type="ECO:0000313" key="15">
    <source>
        <dbReference type="EMBL" id="KAG2442012.1"/>
    </source>
</evidence>
<evidence type="ECO:0000256" key="12">
    <source>
        <dbReference type="SAM" id="MobiDB-lite"/>
    </source>
</evidence>
<evidence type="ECO:0000256" key="7">
    <source>
        <dbReference type="ARBA" id="ARBA00022958"/>
    </source>
</evidence>
<evidence type="ECO:0000259" key="14">
    <source>
        <dbReference type="Pfam" id="PF00520"/>
    </source>
</evidence>
<dbReference type="GO" id="GO:0008076">
    <property type="term" value="C:voltage-gated potassium channel complex"/>
    <property type="evidence" value="ECO:0007669"/>
    <property type="project" value="InterPro"/>
</dbReference>
<keyword evidence="7" id="KW-0630">Potassium</keyword>
<keyword evidence="2" id="KW-0813">Transport</keyword>
<keyword evidence="11" id="KW-0407">Ion channel</keyword>
<dbReference type="Gene3D" id="1.10.287.70">
    <property type="match status" value="1"/>
</dbReference>
<sequence>MAQGGSGLNVRQGPNLDPSTEGTSSARGAPGLVESASTDNLSAYPASSGASPDPTADRSPAAEAATGTPGQDGPSVAGSSGAGAGGPGPSRLGAGYKNSGGWGTMKSASVLASLATSSNKLSQLADNIQKDLRSKARGIGLLAAETRAWLHVNKYGMALARPVDGSTPLSNDGTDGEAKASWRSIISHYRQALWLLMTESDSSKWAYAVSMLVMGAILLSTVSFCLETVPAYSTERNPAADQTFMIIEAVTVQIFAADYLLRLISCPNLWQFIIAPLNIIDLISIVPWYIEKGLSGSALQGTAVFRVLRLLRVFRVLKLGARYRKLLIVTTAFAKSLDMLLLMSFFVGLIVVVASTLLFFAERGDYDETLGYYVRAHEKYTQADGDPIVSPFESIPSGFWWAIVTLMTVGYGDVVPLSVGGRFVACATMLCGLLAIALPVAVIGTNFASEWESYKRRRGGSGQSTSPHLDELTEALDAHVSTVTDIEDMLESAVAKLADMQSEVRERGELRISEVEALLRQRGASMTTKQVEAVREVVSCLCRLGVEPQSQMFQQSSMRPTHGSGTGSGWGGVEQRQPQQPPQAEDGDVLTEMSSAQQQQQQPDLLSKNSGEQNPSVSSRVSFAAEPGRMGTATGDGTDLSTSSVGLTGRHSGGVYGAASLRVLRSVNVAAVTAAATHTASGANGAGAGAGAGAVADSSVRSGVGAAGGMSSGAYNGLGGVGVHGWKDSSAPVGADPPGPEPRAALANKVKECLDLLVDTPMYERMIEELNEALALEAEVYGLWSQLVKVLRAVALLTGGLLPEELDLMRSQYRQLVTLGKEAAELHARLDVVAEDLADVDDALERPGLDMVMGVVKGLAKQSSSGAGREAACRKGSRNGRVRSAGAKGRAAAPAATEAGSGAAPASRSSSRAGSRAPSRAASITAARHAAAALGVDAGQVVDTGGGRSGDSPSSSGSGGRAGSSRDGTGSGMVGTWAQPSPAASSFRMPSASSRNKVSPEPATTEAVDGTASHTAGTGPSGLRLGSVRVAPMPPPAVSAAPAAAGAMRMPSSRHDAAVAPVSEEAAPRKSVDTQPSAAHRRPSSGTVVGGGSSGGTQGATDVSAVASGSQLGPALERVVEDAVLPISPSGGGQNQQAQHP</sequence>
<dbReference type="OrthoDB" id="415460at2759"/>
<organism evidence="15 16">
    <name type="scientific">Chlamydomonas schloesseri</name>
    <dbReference type="NCBI Taxonomy" id="2026947"/>
    <lineage>
        <taxon>Eukaryota</taxon>
        <taxon>Viridiplantae</taxon>
        <taxon>Chlorophyta</taxon>
        <taxon>core chlorophytes</taxon>
        <taxon>Chlorophyceae</taxon>
        <taxon>CS clade</taxon>
        <taxon>Chlamydomonadales</taxon>
        <taxon>Chlamydomonadaceae</taxon>
        <taxon>Chlamydomonas</taxon>
    </lineage>
</organism>
<keyword evidence="10 13" id="KW-0472">Membrane</keyword>
<evidence type="ECO:0000313" key="16">
    <source>
        <dbReference type="Proteomes" id="UP000613740"/>
    </source>
</evidence>
<dbReference type="PANTHER" id="PTHR11537">
    <property type="entry name" value="VOLTAGE-GATED POTASSIUM CHANNEL"/>
    <property type="match status" value="1"/>
</dbReference>
<dbReference type="FunFam" id="1.20.120.350:FF:000091">
    <property type="entry name" value="Predicted protein"/>
    <property type="match status" value="1"/>
</dbReference>
<dbReference type="PANTHER" id="PTHR11537:SF254">
    <property type="entry name" value="POTASSIUM VOLTAGE-GATED CHANNEL PROTEIN SHAB"/>
    <property type="match status" value="1"/>
</dbReference>
<evidence type="ECO:0000256" key="4">
    <source>
        <dbReference type="ARBA" id="ARBA00022692"/>
    </source>
</evidence>
<dbReference type="Proteomes" id="UP000613740">
    <property type="component" value="Unassembled WGS sequence"/>
</dbReference>
<keyword evidence="4 13" id="KW-0812">Transmembrane</keyword>
<keyword evidence="5" id="KW-0631">Potassium channel</keyword>
<feature type="transmembrane region" description="Helical" evidence="13">
    <location>
        <begin position="399"/>
        <end position="417"/>
    </location>
</feature>
<dbReference type="InterPro" id="IPR005821">
    <property type="entry name" value="Ion_trans_dom"/>
</dbReference>
<comment type="subcellular location">
    <subcellularLocation>
        <location evidence="1">Membrane</location>
        <topology evidence="1">Multi-pass membrane protein</topology>
    </subcellularLocation>
</comment>
<feature type="compositionally biased region" description="Polar residues" evidence="12">
    <location>
        <begin position="17"/>
        <end position="26"/>
    </location>
</feature>
<dbReference type="Gene3D" id="1.20.120.350">
    <property type="entry name" value="Voltage-gated potassium channels. Chain C"/>
    <property type="match status" value="1"/>
</dbReference>
<feature type="compositionally biased region" description="Gly residues" evidence="12">
    <location>
        <begin position="1088"/>
        <end position="1098"/>
    </location>
</feature>
<name>A0A835TAP0_9CHLO</name>
<feature type="domain" description="Ion transport" evidence="14">
    <location>
        <begin position="208"/>
        <end position="450"/>
    </location>
</feature>
<evidence type="ECO:0000256" key="3">
    <source>
        <dbReference type="ARBA" id="ARBA00022538"/>
    </source>
</evidence>
<feature type="transmembrane region" description="Helical" evidence="13">
    <location>
        <begin position="337"/>
        <end position="361"/>
    </location>
</feature>
<feature type="region of interest" description="Disordered" evidence="12">
    <location>
        <begin position="941"/>
        <end position="1112"/>
    </location>
</feature>
<gene>
    <name evidence="15" type="ORF">HYH02_009804</name>
</gene>
<evidence type="ECO:0000256" key="8">
    <source>
        <dbReference type="ARBA" id="ARBA00022989"/>
    </source>
</evidence>
<feature type="transmembrane region" description="Helical" evidence="13">
    <location>
        <begin position="205"/>
        <end position="224"/>
    </location>
</feature>
<proteinExistence type="predicted"/>
<feature type="region of interest" description="Disordered" evidence="12">
    <location>
        <begin position="1"/>
        <end position="97"/>
    </location>
</feature>
<protein>
    <recommendedName>
        <fullName evidence="14">Ion transport domain-containing protein</fullName>
    </recommendedName>
</protein>
<keyword evidence="8 13" id="KW-1133">Transmembrane helix</keyword>
<dbReference type="GO" id="GO:0001508">
    <property type="term" value="P:action potential"/>
    <property type="evidence" value="ECO:0007669"/>
    <property type="project" value="TreeGrafter"/>
</dbReference>
<evidence type="ECO:0000256" key="5">
    <source>
        <dbReference type="ARBA" id="ARBA00022826"/>
    </source>
</evidence>
<evidence type="ECO:0000256" key="10">
    <source>
        <dbReference type="ARBA" id="ARBA00023136"/>
    </source>
</evidence>
<keyword evidence="9" id="KW-0406">Ion transport</keyword>
<dbReference type="Pfam" id="PF00520">
    <property type="entry name" value="Ion_trans"/>
    <property type="match status" value="1"/>
</dbReference>
<evidence type="ECO:0000256" key="2">
    <source>
        <dbReference type="ARBA" id="ARBA00022448"/>
    </source>
</evidence>
<accession>A0A835TAP0</accession>
<keyword evidence="6" id="KW-0851">Voltage-gated channel</keyword>
<keyword evidence="16" id="KW-1185">Reference proteome</keyword>
<feature type="compositionally biased region" description="Low complexity" evidence="12">
    <location>
        <begin position="882"/>
        <end position="922"/>
    </location>
</feature>
<dbReference type="SUPFAM" id="SSF81324">
    <property type="entry name" value="Voltage-gated potassium channels"/>
    <property type="match status" value="1"/>
</dbReference>
<dbReference type="AlphaFoldDB" id="A0A835TAP0"/>
<reference evidence="15" key="1">
    <citation type="journal article" date="2020" name="bioRxiv">
        <title>Comparative genomics of Chlamydomonas.</title>
        <authorList>
            <person name="Craig R.J."/>
            <person name="Hasan A.R."/>
            <person name="Ness R.W."/>
            <person name="Keightley P.D."/>
        </authorList>
    </citation>
    <scope>NUCLEOTIDE SEQUENCE</scope>
    <source>
        <strain evidence="15">CCAP 11/173</strain>
    </source>
</reference>
<feature type="region of interest" description="Disordered" evidence="12">
    <location>
        <begin position="551"/>
        <end position="645"/>
    </location>
</feature>
<feature type="transmembrane region" description="Helical" evidence="13">
    <location>
        <begin position="424"/>
        <end position="448"/>
    </location>
</feature>
<dbReference type="EMBL" id="JAEHOD010000034">
    <property type="protein sequence ID" value="KAG2442012.1"/>
    <property type="molecule type" value="Genomic_DNA"/>
</dbReference>
<dbReference type="InterPro" id="IPR027359">
    <property type="entry name" value="Volt_channel_dom_sf"/>
</dbReference>